<name>A0A249VYV4_VIBPH</name>
<dbReference type="InterPro" id="IPR002035">
    <property type="entry name" value="VWF_A"/>
</dbReference>
<gene>
    <name evidence="3" type="ORF">YA91_03525</name>
</gene>
<evidence type="ECO:0000313" key="3">
    <source>
        <dbReference type="EMBL" id="ASZ49695.1"/>
    </source>
</evidence>
<dbReference type="SUPFAM" id="SSF53300">
    <property type="entry name" value="vWA-like"/>
    <property type="match status" value="1"/>
</dbReference>
<dbReference type="Pfam" id="PF00092">
    <property type="entry name" value="VWA"/>
    <property type="match status" value="1"/>
</dbReference>
<sequence>MQGFNMKGFTKQKGVAGIIFVSFLPILIITFSFSVGYTQRLLAHSKIEEAAEVASLALIASPGKDNKDDQDYAQRIVDLYITDNISDIEISVSTKKCEYKDGCVQRNNELSPFADFTVVATAEHDSWISHNEIGVEPKFKVSGDSITRKYLPQPVDIYFILDTSQSMSNPWYGERNKTQMQVVKDTITRVVKELENFKTGPDKKSRVALLTYNAYNAKFDKGAGRVKLYDYASEFSHTEASFESIVDKMFDESVVEQKPHYASDYNKSQDIPLTDKYQEFIDILNSNKVMPARGGGTQSWLGLIAAAKEADKVKKEDRNPEQVFIILSDGADTDVQFPMGLNRNRSYRDKYDVVTKYYVDQYDGRTYYYQVYDKFLKSLVGEHGLCESLKNRISSKENKFQSEHVKLEGEKTKVTMGVIGVNYNVQKDDGFGECVGEKNIYHAKNGKDVYKYILNLINEETGRLKD</sequence>
<organism evidence="3">
    <name type="scientific">Vibrio parahaemolyticus</name>
    <dbReference type="NCBI Taxonomy" id="670"/>
    <lineage>
        <taxon>Bacteria</taxon>
        <taxon>Pseudomonadati</taxon>
        <taxon>Pseudomonadota</taxon>
        <taxon>Gammaproteobacteria</taxon>
        <taxon>Vibrionales</taxon>
        <taxon>Vibrionaceae</taxon>
        <taxon>Vibrio</taxon>
    </lineage>
</organism>
<keyword evidence="1" id="KW-0812">Transmembrane</keyword>
<dbReference type="InterPro" id="IPR036465">
    <property type="entry name" value="vWFA_dom_sf"/>
</dbReference>
<feature type="transmembrane region" description="Helical" evidence="1">
    <location>
        <begin position="15"/>
        <end position="37"/>
    </location>
</feature>
<keyword evidence="1" id="KW-1133">Transmembrane helix</keyword>
<dbReference type="EMBL" id="CP023247">
    <property type="protein sequence ID" value="ASZ49695.1"/>
    <property type="molecule type" value="Genomic_DNA"/>
</dbReference>
<evidence type="ECO:0000259" key="2">
    <source>
        <dbReference type="PROSITE" id="PS50234"/>
    </source>
</evidence>
<keyword evidence="1" id="KW-0472">Membrane</keyword>
<reference evidence="3" key="1">
    <citation type="submission" date="2017-09" db="EMBL/GenBank/DDBJ databases">
        <authorList>
            <person name="Ehlers B."/>
            <person name="Leendertz F.H."/>
        </authorList>
    </citation>
    <scope>NUCLEOTIDE SEQUENCE</scope>
    <source>
        <strain evidence="3">MAVP-26</strain>
    </source>
</reference>
<proteinExistence type="predicted"/>
<accession>A0A249VYV4</accession>
<protein>
    <submittedName>
        <fullName evidence="3">VWA domain-containing protein</fullName>
    </submittedName>
</protein>
<dbReference type="PROSITE" id="PS50234">
    <property type="entry name" value="VWFA"/>
    <property type="match status" value="1"/>
</dbReference>
<dbReference type="Gene3D" id="3.40.50.410">
    <property type="entry name" value="von Willebrand factor, type A domain"/>
    <property type="match status" value="1"/>
</dbReference>
<dbReference type="AlphaFoldDB" id="A0A249VYV4"/>
<evidence type="ECO:0000256" key="1">
    <source>
        <dbReference type="SAM" id="Phobius"/>
    </source>
</evidence>
<dbReference type="SMART" id="SM00327">
    <property type="entry name" value="VWA"/>
    <property type="match status" value="1"/>
</dbReference>
<feature type="domain" description="VWFA" evidence="2">
    <location>
        <begin position="156"/>
        <end position="334"/>
    </location>
</feature>